<accession>A0A510Y961</accession>
<name>A0A510Y961_MARHA</name>
<dbReference type="RefSeq" id="WP_094908940.1">
    <property type="nucleotide sequence ID" value="NZ_BJUN01000022.1"/>
</dbReference>
<dbReference type="FunFam" id="3.40.309.10:FF:000004">
    <property type="entry name" value="Succinate-semialdehyde dehydrogenase I"/>
    <property type="match status" value="1"/>
</dbReference>
<reference evidence="6 7" key="1">
    <citation type="submission" date="2019-07" db="EMBL/GenBank/DDBJ databases">
        <title>Whole genome shotgun sequence of Marinococcus halophilus NBRC 102359.</title>
        <authorList>
            <person name="Hosoyama A."/>
            <person name="Uohara A."/>
            <person name="Ohji S."/>
            <person name="Ichikawa N."/>
        </authorList>
    </citation>
    <scope>NUCLEOTIDE SEQUENCE [LARGE SCALE GENOMIC DNA]</scope>
    <source>
        <strain evidence="6 7">NBRC 102359</strain>
    </source>
</reference>
<dbReference type="OrthoDB" id="9762913at2"/>
<dbReference type="GO" id="GO:0004777">
    <property type="term" value="F:succinate-semialdehyde dehydrogenase (NAD+) activity"/>
    <property type="evidence" value="ECO:0007669"/>
    <property type="project" value="TreeGrafter"/>
</dbReference>
<dbReference type="PANTHER" id="PTHR43353:SF5">
    <property type="entry name" value="SUCCINATE-SEMIALDEHYDE DEHYDROGENASE, MITOCHONDRIAL"/>
    <property type="match status" value="1"/>
</dbReference>
<feature type="active site" evidence="4">
    <location>
        <position position="267"/>
    </location>
</feature>
<dbReference type="Gene3D" id="3.40.309.10">
    <property type="entry name" value="Aldehyde Dehydrogenase, Chain A, domain 2"/>
    <property type="match status" value="1"/>
</dbReference>
<evidence type="ECO:0000256" key="4">
    <source>
        <dbReference type="PIRSR" id="PIRSR036492-1"/>
    </source>
</evidence>
<dbReference type="InterPro" id="IPR015590">
    <property type="entry name" value="Aldehyde_DH_dom"/>
</dbReference>
<dbReference type="Gene3D" id="3.40.605.10">
    <property type="entry name" value="Aldehyde Dehydrogenase, Chain A, domain 1"/>
    <property type="match status" value="1"/>
</dbReference>
<dbReference type="Pfam" id="PF00171">
    <property type="entry name" value="Aldedh"/>
    <property type="match status" value="1"/>
</dbReference>
<comment type="similarity">
    <text evidence="1 3">Belongs to the aldehyde dehydrogenase family.</text>
</comment>
<evidence type="ECO:0000259" key="5">
    <source>
        <dbReference type="Pfam" id="PF00171"/>
    </source>
</evidence>
<evidence type="ECO:0000313" key="6">
    <source>
        <dbReference type="EMBL" id="GEK59926.1"/>
    </source>
</evidence>
<keyword evidence="7" id="KW-1185">Reference proteome</keyword>
<sequence length="463" mass="50612">MTGKTLAVNNPANGELIQEIHRNSEEEIVTCIKRGHDFLGEWNGYNAYERSTLLKTWGELIVQEKNSIAEVMTLESGKPLQESLEEVNYAVSYIEWFAEEAKRIYGRTVPAHKSSKRIVVTKEPVGLVAAITPWNFPAAMMTRKAAPALAAGCTCIIKPAEETPLTSIRLVELAHKAGIPPHAIQCVNGYGAEIGHLFTESEYIQKITFTGSTDVGKLLMAQSSNTMKHVSMELGGHAPVIITKDADLDAAVTQTIASKFRNAGQTCISANRVFVDEAIEKAFTEKLVQEVKKLKVGNGKDWGVQIGPVINRSGYDKISEQIDDAISKGGSIACGGEYNINENQGYYFVYPTVIANADETMRIMKEETFGPVLPIRTFKDIDKAISSANGTPFGLAAYYFTDNYKLGMYLHDKLHFGVLGWNDCTPSAAQAPFGGMKESGLGREGGTEGIEAYLETKYLSIGE</sequence>
<comment type="caution">
    <text evidence="6">The sequence shown here is derived from an EMBL/GenBank/DDBJ whole genome shotgun (WGS) entry which is preliminary data.</text>
</comment>
<evidence type="ECO:0000256" key="3">
    <source>
        <dbReference type="PIRNR" id="PIRNR036492"/>
    </source>
</evidence>
<evidence type="ECO:0000313" key="7">
    <source>
        <dbReference type="Proteomes" id="UP000321051"/>
    </source>
</evidence>
<evidence type="ECO:0000256" key="1">
    <source>
        <dbReference type="ARBA" id="ARBA00009986"/>
    </source>
</evidence>
<feature type="domain" description="Aldehyde dehydrogenase" evidence="5">
    <location>
        <begin position="4"/>
        <end position="458"/>
    </location>
</feature>
<evidence type="ECO:0000256" key="2">
    <source>
        <dbReference type="ARBA" id="ARBA00023002"/>
    </source>
</evidence>
<feature type="active site" evidence="4">
    <location>
        <position position="233"/>
    </location>
</feature>
<dbReference type="InterPro" id="IPR016162">
    <property type="entry name" value="Ald_DH_N"/>
</dbReference>
<organism evidence="6 7">
    <name type="scientific">Marinococcus halophilus</name>
    <dbReference type="NCBI Taxonomy" id="1371"/>
    <lineage>
        <taxon>Bacteria</taxon>
        <taxon>Bacillati</taxon>
        <taxon>Bacillota</taxon>
        <taxon>Bacilli</taxon>
        <taxon>Bacillales</taxon>
        <taxon>Bacillaceae</taxon>
        <taxon>Marinococcus</taxon>
    </lineage>
</organism>
<dbReference type="GO" id="GO:0006081">
    <property type="term" value="P:aldehyde metabolic process"/>
    <property type="evidence" value="ECO:0007669"/>
    <property type="project" value="InterPro"/>
</dbReference>
<dbReference type="FunFam" id="3.40.605.10:FF:000005">
    <property type="entry name" value="Succinate-semialdehyde dehydrogenase I"/>
    <property type="match status" value="1"/>
</dbReference>
<dbReference type="Proteomes" id="UP000321051">
    <property type="component" value="Unassembled WGS sequence"/>
</dbReference>
<dbReference type="PIRSF" id="PIRSF036492">
    <property type="entry name" value="ALDH"/>
    <property type="match status" value="1"/>
</dbReference>
<protein>
    <recommendedName>
        <fullName evidence="3">Aldehyde dehydrogenase</fullName>
    </recommendedName>
</protein>
<keyword evidence="2 3" id="KW-0560">Oxidoreductase</keyword>
<dbReference type="AlphaFoldDB" id="A0A510Y961"/>
<dbReference type="InterPro" id="IPR016163">
    <property type="entry name" value="Ald_DH_C"/>
</dbReference>
<dbReference type="InterPro" id="IPR016161">
    <property type="entry name" value="Ald_DH/histidinol_DH"/>
</dbReference>
<gene>
    <name evidence="6" type="primary">gabD</name>
    <name evidence="6" type="ORF">MHA01_28310</name>
</gene>
<dbReference type="CDD" id="cd07103">
    <property type="entry name" value="ALDH_F5_SSADH_GabD"/>
    <property type="match status" value="1"/>
</dbReference>
<dbReference type="FunFam" id="3.40.605.10:FF:000026">
    <property type="entry name" value="Aldehyde dehydrogenase, putative"/>
    <property type="match status" value="1"/>
</dbReference>
<dbReference type="EMBL" id="BJUN01000022">
    <property type="protein sequence ID" value="GEK59926.1"/>
    <property type="molecule type" value="Genomic_DNA"/>
</dbReference>
<dbReference type="InterPro" id="IPR050740">
    <property type="entry name" value="Aldehyde_DH_Superfamily"/>
</dbReference>
<dbReference type="SUPFAM" id="SSF53720">
    <property type="entry name" value="ALDH-like"/>
    <property type="match status" value="1"/>
</dbReference>
<dbReference type="GO" id="GO:0009450">
    <property type="term" value="P:gamma-aminobutyric acid catabolic process"/>
    <property type="evidence" value="ECO:0007669"/>
    <property type="project" value="TreeGrafter"/>
</dbReference>
<dbReference type="PANTHER" id="PTHR43353">
    <property type="entry name" value="SUCCINATE-SEMIALDEHYDE DEHYDROGENASE, MITOCHONDRIAL"/>
    <property type="match status" value="1"/>
</dbReference>
<dbReference type="InterPro" id="IPR012394">
    <property type="entry name" value="Aldehyde_DH_NAD(P)"/>
</dbReference>
<proteinExistence type="inferred from homology"/>